<evidence type="ECO:0000313" key="5">
    <source>
        <dbReference type="Proteomes" id="UP000198856"/>
    </source>
</evidence>
<evidence type="ECO:0000313" key="4">
    <source>
        <dbReference type="EMBL" id="SDJ18475.1"/>
    </source>
</evidence>
<dbReference type="Proteomes" id="UP000198856">
    <property type="component" value="Unassembled WGS sequence"/>
</dbReference>
<keyword evidence="4" id="KW-0966">Cell projection</keyword>
<accession>A0A1G8RPN4</accession>
<dbReference type="GO" id="GO:0005524">
    <property type="term" value="F:ATP binding"/>
    <property type="evidence" value="ECO:0007669"/>
    <property type="project" value="UniProtKB-KW"/>
</dbReference>
<proteinExistence type="predicted"/>
<protein>
    <submittedName>
        <fullName evidence="4">Flagellar protein FlaH</fullName>
    </submittedName>
</protein>
<organism evidence="4 5">
    <name type="scientific">Halovenus aranensis</name>
    <dbReference type="NCBI Taxonomy" id="890420"/>
    <lineage>
        <taxon>Archaea</taxon>
        <taxon>Methanobacteriati</taxon>
        <taxon>Methanobacteriota</taxon>
        <taxon>Stenosarchaea group</taxon>
        <taxon>Halobacteria</taxon>
        <taxon>Halobacteriales</taxon>
        <taxon>Haloarculaceae</taxon>
        <taxon>Halovenus</taxon>
    </lineage>
</organism>
<gene>
    <name evidence="4" type="ORF">SAMN05216226_10123</name>
</gene>
<dbReference type="SMART" id="SM00382">
    <property type="entry name" value="AAA"/>
    <property type="match status" value="1"/>
</dbReference>
<evidence type="ECO:0000256" key="1">
    <source>
        <dbReference type="ARBA" id="ARBA00022741"/>
    </source>
</evidence>
<evidence type="ECO:0000259" key="3">
    <source>
        <dbReference type="SMART" id="SM00382"/>
    </source>
</evidence>
<dbReference type="RefSeq" id="WP_092698181.1">
    <property type="nucleotide sequence ID" value="NZ_FNFC01000001.1"/>
</dbReference>
<reference evidence="4 5" key="1">
    <citation type="submission" date="2016-10" db="EMBL/GenBank/DDBJ databases">
        <authorList>
            <person name="de Groot N.N."/>
        </authorList>
    </citation>
    <scope>NUCLEOTIDE SEQUENCE [LARGE SCALE GENOMIC DNA]</scope>
    <source>
        <strain evidence="4 5">IBRC-M10015</strain>
    </source>
</reference>
<sequence length="256" mass="28367">MSIARNDLYSIGLDERDRLNKELGGGFPPGSIVLIEGDYGAGKSAMSQRFSYGLCEEDHSVTLLSTELTVGSFLEQMHSLNYGMVNHLLDEQILFLHADIGESKNSFTDTGSDDEDDRMDLLKRLMEAEVMWDSDVVIIDTFDAILRNDPTFEALVRQNEERQAALEIISFFRDVIADGKVIVLTVDPTTLDEEALGPFRSIADVFLELEMVEVGNDVRRQISVLRFAGMGEQVGDTIGYSVRSGTGIVIESRSVA</sequence>
<dbReference type="PANTHER" id="PTHR43637:SF3">
    <property type="entry name" value="FLAGELLA-RELATED PROTEIN H-RELATED"/>
    <property type="match status" value="1"/>
</dbReference>
<keyword evidence="2" id="KW-0067">ATP-binding</keyword>
<dbReference type="InterPro" id="IPR027417">
    <property type="entry name" value="P-loop_NTPase"/>
</dbReference>
<feature type="domain" description="AAA+ ATPase" evidence="3">
    <location>
        <begin position="29"/>
        <end position="209"/>
    </location>
</feature>
<dbReference type="EMBL" id="FNFC01000001">
    <property type="protein sequence ID" value="SDJ18475.1"/>
    <property type="molecule type" value="Genomic_DNA"/>
</dbReference>
<name>A0A1G8RPN4_9EURY</name>
<dbReference type="InterPro" id="IPR003593">
    <property type="entry name" value="AAA+_ATPase"/>
</dbReference>
<dbReference type="PANTHER" id="PTHR43637">
    <property type="entry name" value="UPF0273 PROTEIN TM_0370"/>
    <property type="match status" value="1"/>
</dbReference>
<keyword evidence="5" id="KW-1185">Reference proteome</keyword>
<keyword evidence="4" id="KW-0282">Flagellum</keyword>
<dbReference type="InterPro" id="IPR014774">
    <property type="entry name" value="KaiC-like_dom"/>
</dbReference>
<keyword evidence="4" id="KW-0969">Cilium</keyword>
<dbReference type="AlphaFoldDB" id="A0A1G8RPN4"/>
<dbReference type="Pfam" id="PF06745">
    <property type="entry name" value="ATPase"/>
    <property type="match status" value="1"/>
</dbReference>
<dbReference type="STRING" id="890420.SAMN05216226_10123"/>
<dbReference type="SUPFAM" id="SSF52540">
    <property type="entry name" value="P-loop containing nucleoside triphosphate hydrolases"/>
    <property type="match status" value="1"/>
</dbReference>
<evidence type="ECO:0000256" key="2">
    <source>
        <dbReference type="ARBA" id="ARBA00022840"/>
    </source>
</evidence>
<dbReference type="Gene3D" id="3.40.50.300">
    <property type="entry name" value="P-loop containing nucleotide triphosphate hydrolases"/>
    <property type="match status" value="1"/>
</dbReference>
<dbReference type="OrthoDB" id="63735at2157"/>
<keyword evidence="1" id="KW-0547">Nucleotide-binding</keyword>